<evidence type="ECO:0000313" key="5">
    <source>
        <dbReference type="EMBL" id="OCF52530.1"/>
    </source>
</evidence>
<reference evidence="5" key="1">
    <citation type="submission" date="2013-07" db="EMBL/GenBank/DDBJ databases">
        <title>The Genome Sequence of Cryptococcus pinus CBS10737.</title>
        <authorList>
            <consortium name="The Broad Institute Genome Sequencing Platform"/>
            <person name="Cuomo C."/>
            <person name="Litvintseva A."/>
            <person name="Chen Y."/>
            <person name="Heitman J."/>
            <person name="Sun S."/>
            <person name="Springer D."/>
            <person name="Dromer F."/>
            <person name="Young S.K."/>
            <person name="Zeng Q."/>
            <person name="Gargeya S."/>
            <person name="Fitzgerald M."/>
            <person name="Abouelleil A."/>
            <person name="Alvarado L."/>
            <person name="Berlin A.M."/>
            <person name="Chapman S.B."/>
            <person name="Dewar J."/>
            <person name="Goldberg J."/>
            <person name="Griggs A."/>
            <person name="Gujja S."/>
            <person name="Hansen M."/>
            <person name="Howarth C."/>
            <person name="Imamovic A."/>
            <person name="Larimer J."/>
            <person name="McCowan C."/>
            <person name="Murphy C."/>
            <person name="Pearson M."/>
            <person name="Priest M."/>
            <person name="Roberts A."/>
            <person name="Saif S."/>
            <person name="Shea T."/>
            <person name="Sykes S."/>
            <person name="Wortman J."/>
            <person name="Nusbaum C."/>
            <person name="Birren B."/>
        </authorList>
    </citation>
    <scope>NUCLEOTIDE SEQUENCE [LARGE SCALE GENOMIC DNA]</scope>
    <source>
        <strain evidence="5">CBS 10737</strain>
    </source>
</reference>
<reference evidence="6" key="4">
    <citation type="submission" date="2024-02" db="EMBL/GenBank/DDBJ databases">
        <title>Comparative genomics of Cryptococcus and Kwoniella reveals pathogenesis evolution and contrasting modes of karyotype evolution via chromosome fusion or intercentromeric recombination.</title>
        <authorList>
            <person name="Coelho M.A."/>
            <person name="David-Palma M."/>
            <person name="Shea T."/>
            <person name="Bowers K."/>
            <person name="McGinley-Smith S."/>
            <person name="Mohammad A.W."/>
            <person name="Gnirke A."/>
            <person name="Yurkov A.M."/>
            <person name="Nowrousian M."/>
            <person name="Sun S."/>
            <person name="Cuomo C.A."/>
            <person name="Heitman J."/>
        </authorList>
    </citation>
    <scope>NUCLEOTIDE SEQUENCE</scope>
    <source>
        <strain evidence="6">CBS 10737</strain>
    </source>
</reference>
<dbReference type="GO" id="GO:0016491">
    <property type="term" value="F:oxidoreductase activity"/>
    <property type="evidence" value="ECO:0007669"/>
    <property type="project" value="UniProtKB-KW"/>
</dbReference>
<dbReference type="InterPro" id="IPR036291">
    <property type="entry name" value="NAD(P)-bd_dom_sf"/>
</dbReference>
<dbReference type="AlphaFoldDB" id="A0A1B9IAS2"/>
<dbReference type="InterPro" id="IPR008030">
    <property type="entry name" value="NmrA-like"/>
</dbReference>
<dbReference type="OrthoDB" id="300709at2759"/>
<reference evidence="6" key="2">
    <citation type="submission" date="2013-07" db="EMBL/GenBank/DDBJ databases">
        <authorList>
            <consortium name="The Broad Institute Genome Sequencing Platform"/>
            <person name="Cuomo C."/>
            <person name="Litvintseva A."/>
            <person name="Chen Y."/>
            <person name="Heitman J."/>
            <person name="Sun S."/>
            <person name="Springer D."/>
            <person name="Dromer F."/>
            <person name="Young S.K."/>
            <person name="Zeng Q."/>
            <person name="Gargeya S."/>
            <person name="Fitzgerald M."/>
            <person name="Abouelleil A."/>
            <person name="Alvarado L."/>
            <person name="Berlin A.M."/>
            <person name="Chapman S.B."/>
            <person name="Dewar J."/>
            <person name="Goldberg J."/>
            <person name="Griggs A."/>
            <person name="Gujja S."/>
            <person name="Hansen M."/>
            <person name="Howarth C."/>
            <person name="Imamovic A."/>
            <person name="Larimer J."/>
            <person name="McCowan C."/>
            <person name="Murphy C."/>
            <person name="Pearson M."/>
            <person name="Priest M."/>
            <person name="Roberts A."/>
            <person name="Saif S."/>
            <person name="Shea T."/>
            <person name="Sykes S."/>
            <person name="Wortman J."/>
            <person name="Nusbaum C."/>
            <person name="Birren B."/>
        </authorList>
    </citation>
    <scope>NUCLEOTIDE SEQUENCE</scope>
    <source>
        <strain evidence="6">CBS 10737</strain>
    </source>
</reference>
<gene>
    <name evidence="5" type="ORF">I206_01821</name>
    <name evidence="6" type="ORF">I206_103174</name>
</gene>
<name>A0A1B9IAS2_9TREE</name>
<evidence type="ECO:0000256" key="2">
    <source>
        <dbReference type="ARBA" id="ARBA00022857"/>
    </source>
</evidence>
<dbReference type="EMBL" id="KI894008">
    <property type="protein sequence ID" value="OCF52530.1"/>
    <property type="molecule type" value="Genomic_DNA"/>
</dbReference>
<evidence type="ECO:0000256" key="3">
    <source>
        <dbReference type="ARBA" id="ARBA00023002"/>
    </source>
</evidence>
<dbReference type="STRING" id="1296096.A0A1B9IAS2"/>
<feature type="domain" description="NmrA-like" evidence="4">
    <location>
        <begin position="5"/>
        <end position="283"/>
    </location>
</feature>
<evidence type="ECO:0000313" key="7">
    <source>
        <dbReference type="Proteomes" id="UP000094020"/>
    </source>
</evidence>
<dbReference type="PANTHER" id="PTHR42748:SF30">
    <property type="entry name" value="NMRA-LIKE DOMAIN-CONTAINING PROTEIN"/>
    <property type="match status" value="1"/>
</dbReference>
<dbReference type="KEGG" id="kpin:30170190"/>
<keyword evidence="7" id="KW-1185">Reference proteome</keyword>
<organism evidence="5">
    <name type="scientific">Kwoniella pini CBS 10737</name>
    <dbReference type="NCBI Taxonomy" id="1296096"/>
    <lineage>
        <taxon>Eukaryota</taxon>
        <taxon>Fungi</taxon>
        <taxon>Dikarya</taxon>
        <taxon>Basidiomycota</taxon>
        <taxon>Agaricomycotina</taxon>
        <taxon>Tremellomycetes</taxon>
        <taxon>Tremellales</taxon>
        <taxon>Cryptococcaceae</taxon>
        <taxon>Kwoniella</taxon>
    </lineage>
</organism>
<evidence type="ECO:0000259" key="4">
    <source>
        <dbReference type="Pfam" id="PF05368"/>
    </source>
</evidence>
<proteinExistence type="inferred from homology"/>
<dbReference type="GO" id="GO:0005634">
    <property type="term" value="C:nucleus"/>
    <property type="evidence" value="ECO:0007669"/>
    <property type="project" value="TreeGrafter"/>
</dbReference>
<dbReference type="CDD" id="cd05251">
    <property type="entry name" value="NmrA_like_SDR_a"/>
    <property type="match status" value="1"/>
</dbReference>
<reference evidence="5" key="3">
    <citation type="submission" date="2016-07" db="EMBL/GenBank/DDBJ databases">
        <title>Evolution of pathogenesis and genome organization in the Tremellales.</title>
        <authorList>
            <person name="Cuomo C."/>
            <person name="Litvintseva A."/>
            <person name="Heitman J."/>
            <person name="Chen Y."/>
            <person name="Sun S."/>
            <person name="Springer D."/>
            <person name="Dromer F."/>
            <person name="Young S."/>
            <person name="Zeng Q."/>
            <person name="Chapman S."/>
            <person name="Gujja S."/>
            <person name="Saif S."/>
            <person name="Birren B."/>
        </authorList>
    </citation>
    <scope>NUCLEOTIDE SEQUENCE</scope>
    <source>
        <strain evidence="5">CBS 10737</strain>
    </source>
</reference>
<dbReference type="EMBL" id="CP144522">
    <property type="protein sequence ID" value="WWC69237.1"/>
    <property type="molecule type" value="Genomic_DNA"/>
</dbReference>
<dbReference type="GeneID" id="30170190"/>
<evidence type="ECO:0000313" key="6">
    <source>
        <dbReference type="EMBL" id="WWC69237.1"/>
    </source>
</evidence>
<dbReference type="Pfam" id="PF05368">
    <property type="entry name" value="NmrA"/>
    <property type="match status" value="1"/>
</dbReference>
<accession>A0A1B9IAS2</accession>
<keyword evidence="3" id="KW-0560">Oxidoreductase</keyword>
<dbReference type="SUPFAM" id="SSF51735">
    <property type="entry name" value="NAD(P)-binding Rossmann-fold domains"/>
    <property type="match status" value="1"/>
</dbReference>
<comment type="similarity">
    <text evidence="1">Belongs to the NmrA-type oxidoreductase family.</text>
</comment>
<dbReference type="InterPro" id="IPR051164">
    <property type="entry name" value="NmrA-like_oxidored"/>
</dbReference>
<dbReference type="Proteomes" id="UP000094020">
    <property type="component" value="Chromosome 4"/>
</dbReference>
<dbReference type="PANTHER" id="PTHR42748">
    <property type="entry name" value="NITROGEN METABOLITE REPRESSION PROTEIN NMRA FAMILY MEMBER"/>
    <property type="match status" value="1"/>
</dbReference>
<sequence>MSNQDKTIVVFSATGAQGGSVVDSLLDAGYKVIGLTRNANSASAQALAKKGVQLVTGDTVDVNSYKDTFKGAYGVFVNVDFWSIYKAQGYNADATVKEEIRQATDAFKAAKEAGVKHVVYSTLDDNTQAPHWQSKADASKWAIQNDIPITNLIITAYWENITSFSLIKPEENGTYTLLLPLLDDTKHWGYSVADTGLWVRAAFENPDKWIGKDLYAASGKETTAELAQILSEISGKKVDTLHLSKEYFQSDAMKKELGDEMWHNWDLFIENRISRDIEASVAIAPGASDFKTWAKNNAGIKKLLDF</sequence>
<dbReference type="Gene3D" id="3.90.25.10">
    <property type="entry name" value="UDP-galactose 4-epimerase, domain 1"/>
    <property type="match status" value="1"/>
</dbReference>
<keyword evidence="2" id="KW-0521">NADP</keyword>
<dbReference type="RefSeq" id="XP_019013749.1">
    <property type="nucleotide sequence ID" value="XM_019153588.1"/>
</dbReference>
<dbReference type="Gene3D" id="3.40.50.720">
    <property type="entry name" value="NAD(P)-binding Rossmann-like Domain"/>
    <property type="match status" value="1"/>
</dbReference>
<protein>
    <recommendedName>
        <fullName evidence="4">NmrA-like domain-containing protein</fullName>
    </recommendedName>
</protein>
<evidence type="ECO:0000256" key="1">
    <source>
        <dbReference type="ARBA" id="ARBA00006328"/>
    </source>
</evidence>